<feature type="domain" description="Catalase core" evidence="15">
    <location>
        <begin position="2"/>
        <end position="386"/>
    </location>
</feature>
<dbReference type="InterPro" id="IPR024708">
    <property type="entry name" value="Catalase_AS"/>
</dbReference>
<dbReference type="PROSITE" id="PS51402">
    <property type="entry name" value="CATALASE_3"/>
    <property type="match status" value="1"/>
</dbReference>
<dbReference type="FunCoup" id="A0A1Y1X5N2">
    <property type="interactions" value="496"/>
</dbReference>
<organism evidence="16 17">
    <name type="scientific">Basidiobolus meristosporus CBS 931.73</name>
    <dbReference type="NCBI Taxonomy" id="1314790"/>
    <lineage>
        <taxon>Eukaryota</taxon>
        <taxon>Fungi</taxon>
        <taxon>Fungi incertae sedis</taxon>
        <taxon>Zoopagomycota</taxon>
        <taxon>Entomophthoromycotina</taxon>
        <taxon>Basidiobolomycetes</taxon>
        <taxon>Basidiobolales</taxon>
        <taxon>Basidiobolaceae</taxon>
        <taxon>Basidiobolus</taxon>
    </lineage>
</organism>
<dbReference type="GO" id="GO:0020037">
    <property type="term" value="F:heme binding"/>
    <property type="evidence" value="ECO:0007669"/>
    <property type="project" value="InterPro"/>
</dbReference>
<evidence type="ECO:0000256" key="1">
    <source>
        <dbReference type="ARBA" id="ARBA00005329"/>
    </source>
</evidence>
<dbReference type="GO" id="GO:0005739">
    <property type="term" value="C:mitochondrion"/>
    <property type="evidence" value="ECO:0007669"/>
    <property type="project" value="TreeGrafter"/>
</dbReference>
<dbReference type="OrthoDB" id="6880011at2759"/>
<dbReference type="SUPFAM" id="SSF56634">
    <property type="entry name" value="Heme-dependent catalase-like"/>
    <property type="match status" value="1"/>
</dbReference>
<keyword evidence="6 11" id="KW-0408">Iron</keyword>
<dbReference type="InterPro" id="IPR020835">
    <property type="entry name" value="Catalase_sf"/>
</dbReference>
<dbReference type="Pfam" id="PF06628">
    <property type="entry name" value="Catalase-rel"/>
    <property type="match status" value="1"/>
</dbReference>
<protein>
    <recommendedName>
        <fullName evidence="12">Catalase</fullName>
        <ecNumber evidence="12">1.11.1.6</ecNumber>
    </recommendedName>
</protein>
<dbReference type="CDD" id="cd08156">
    <property type="entry name" value="catalase_clade_3"/>
    <property type="match status" value="1"/>
</dbReference>
<dbReference type="FunFam" id="2.40.180.10:FF:000001">
    <property type="entry name" value="Catalase"/>
    <property type="match status" value="1"/>
</dbReference>
<evidence type="ECO:0000256" key="14">
    <source>
        <dbReference type="SAM" id="MobiDB-lite"/>
    </source>
</evidence>
<comment type="function">
    <text evidence="8 13">Catalyzes the degradation of hydrogen peroxide (H(2)O(2)) generated by peroxisomal oxidases to water and oxygen, thereby protecting cells from the toxic effects of hydrogen peroxide.</text>
</comment>
<comment type="cofactor">
    <cofactor evidence="11">
        <name>heme</name>
        <dbReference type="ChEBI" id="CHEBI:30413"/>
    </cofactor>
</comment>
<feature type="binding site" description="axial binding residue" evidence="11">
    <location>
        <position position="332"/>
    </location>
    <ligand>
        <name>heme</name>
        <dbReference type="ChEBI" id="CHEBI:30413"/>
    </ligand>
    <ligandPart>
        <name>Fe</name>
        <dbReference type="ChEBI" id="CHEBI:18248"/>
    </ligandPart>
</feature>
<accession>A0A1Y1X5N2</accession>
<dbReference type="InterPro" id="IPR011614">
    <property type="entry name" value="Catalase_core"/>
</dbReference>
<feature type="region of interest" description="Disordered" evidence="14">
    <location>
        <begin position="1"/>
        <end position="20"/>
    </location>
</feature>
<comment type="similarity">
    <text evidence="1 12">Belongs to the catalase family.</text>
</comment>
<dbReference type="PROSITE" id="PS00438">
    <property type="entry name" value="CATALASE_2"/>
    <property type="match status" value="1"/>
</dbReference>
<evidence type="ECO:0000256" key="10">
    <source>
        <dbReference type="PIRSR" id="PIRSR038928-1"/>
    </source>
</evidence>
<keyword evidence="2 12" id="KW-0575">Peroxidase</keyword>
<evidence type="ECO:0000256" key="6">
    <source>
        <dbReference type="ARBA" id="ARBA00023004"/>
    </source>
</evidence>
<comment type="catalytic activity">
    <reaction evidence="9 12">
        <text>2 H2O2 = O2 + 2 H2O</text>
        <dbReference type="Rhea" id="RHEA:20309"/>
        <dbReference type="ChEBI" id="CHEBI:15377"/>
        <dbReference type="ChEBI" id="CHEBI:15379"/>
        <dbReference type="ChEBI" id="CHEBI:16240"/>
        <dbReference type="EC" id="1.11.1.6"/>
    </reaction>
</comment>
<dbReference type="GO" id="GO:0042542">
    <property type="term" value="P:response to hydrogen peroxide"/>
    <property type="evidence" value="ECO:0007669"/>
    <property type="project" value="TreeGrafter"/>
</dbReference>
<evidence type="ECO:0000256" key="9">
    <source>
        <dbReference type="ARBA" id="ARBA00049254"/>
    </source>
</evidence>
<evidence type="ECO:0000313" key="16">
    <source>
        <dbReference type="EMBL" id="ORX80958.1"/>
    </source>
</evidence>
<dbReference type="InterPro" id="IPR010582">
    <property type="entry name" value="Catalase_immune_responsive"/>
</dbReference>
<feature type="active site" evidence="10">
    <location>
        <position position="122"/>
    </location>
</feature>
<keyword evidence="5 12" id="KW-0560">Oxidoreductase</keyword>
<dbReference type="EC" id="1.11.1.6" evidence="12"/>
<name>A0A1Y1X5N2_9FUNG</name>
<dbReference type="GO" id="GO:0004096">
    <property type="term" value="F:catalase activity"/>
    <property type="evidence" value="ECO:0007669"/>
    <property type="project" value="UniProtKB-EC"/>
</dbReference>
<dbReference type="EMBL" id="MCFE01000722">
    <property type="protein sequence ID" value="ORX80958.1"/>
    <property type="molecule type" value="Genomic_DNA"/>
</dbReference>
<dbReference type="InterPro" id="IPR018028">
    <property type="entry name" value="Catalase"/>
</dbReference>
<dbReference type="STRING" id="1314790.A0A1Y1X5N2"/>
<evidence type="ECO:0000256" key="8">
    <source>
        <dbReference type="ARBA" id="ARBA00044729"/>
    </source>
</evidence>
<evidence type="ECO:0000256" key="3">
    <source>
        <dbReference type="ARBA" id="ARBA00022617"/>
    </source>
</evidence>
<reference evidence="16 17" key="1">
    <citation type="submission" date="2016-07" db="EMBL/GenBank/DDBJ databases">
        <title>Pervasive Adenine N6-methylation of Active Genes in Fungi.</title>
        <authorList>
            <consortium name="DOE Joint Genome Institute"/>
            <person name="Mondo S.J."/>
            <person name="Dannebaum R.O."/>
            <person name="Kuo R.C."/>
            <person name="Labutti K."/>
            <person name="Haridas S."/>
            <person name="Kuo A."/>
            <person name="Salamov A."/>
            <person name="Ahrendt S.R."/>
            <person name="Lipzen A."/>
            <person name="Sullivan W."/>
            <person name="Andreopoulos W.B."/>
            <person name="Clum A."/>
            <person name="Lindquist E."/>
            <person name="Daum C."/>
            <person name="Ramamoorthy G.K."/>
            <person name="Gryganskyi A."/>
            <person name="Culley D."/>
            <person name="Magnuson J.K."/>
            <person name="James T.Y."/>
            <person name="O'Malley M.A."/>
            <person name="Stajich J.E."/>
            <person name="Spatafora J.W."/>
            <person name="Visel A."/>
            <person name="Grigoriev I.V."/>
        </authorList>
    </citation>
    <scope>NUCLEOTIDE SEQUENCE [LARGE SCALE GENOMIC DNA]</scope>
    <source>
        <strain evidence="16 17">CBS 931.73</strain>
    </source>
</reference>
<dbReference type="PANTHER" id="PTHR11465">
    <property type="entry name" value="CATALASE"/>
    <property type="match status" value="1"/>
</dbReference>
<keyword evidence="17" id="KW-1185">Reference proteome</keyword>
<keyword evidence="7 12" id="KW-0376">Hydrogen peroxide</keyword>
<comment type="caution">
    <text evidence="16">The sequence shown here is derived from an EMBL/GenBank/DDBJ whole genome shotgun (WGS) entry which is preliminary data.</text>
</comment>
<evidence type="ECO:0000256" key="13">
    <source>
        <dbReference type="RuleBase" id="RU004142"/>
    </source>
</evidence>
<evidence type="ECO:0000256" key="12">
    <source>
        <dbReference type="RuleBase" id="RU000498"/>
    </source>
</evidence>
<dbReference type="PIRSF" id="PIRSF038928">
    <property type="entry name" value="Catalase_clade1-3"/>
    <property type="match status" value="1"/>
</dbReference>
<dbReference type="GO" id="GO:0046872">
    <property type="term" value="F:metal ion binding"/>
    <property type="evidence" value="ECO:0007669"/>
    <property type="project" value="UniProtKB-KW"/>
</dbReference>
<dbReference type="Gene3D" id="2.40.180.10">
    <property type="entry name" value="Catalase core domain"/>
    <property type="match status" value="1"/>
</dbReference>
<evidence type="ECO:0000256" key="2">
    <source>
        <dbReference type="ARBA" id="ARBA00022559"/>
    </source>
</evidence>
<dbReference type="PROSITE" id="PS00437">
    <property type="entry name" value="CATALASE_1"/>
    <property type="match status" value="1"/>
</dbReference>
<keyword evidence="4 11" id="KW-0479">Metal-binding</keyword>
<sequence length="480" mass="54378">MTTSNGNPVDDNQHTMTAGEKGPVVIQDFHYIDKLAHFNRERIPERVVHAKGAGAHGYFEVTKDVSHLTKAKFLSKVGKRTPVFTRFSTVGGESGSSDSARDPRGFAVKFYTEEGNWDMVGNNTPIFFIRDPIKFPDFIHTQKRNPKTHLKDPDAFWDFLSLTPESIHQVMILFSDRGTPKGFRHMNGYYGHTLKLVNGQGEFKYVKWHFKTDQGIQNFTDEEAVKMSGENPDYGTEDLFQAIEKGDFPSWTVHLQVMEPEQAASYRWDPFDVTKVWPHKDFPLQEVGKMVLNKNPDNYFADTEQAAFSPSNMVPGIEPSVDKMLQGRLFAYPDAHRYRLGSNFTQIPINQPRCPVFHHQRDGFMTVNGNFGDAPNYEPNSIFEGTPKQLHIHGKSYPVTNNKDKVHGAVDRFVVPAVDDDYVQAGGLYQVQSDDGKARLVSNIVGHLKNAKPAIQKRQLEIFRKANAEFGERVAKGLKL</sequence>
<evidence type="ECO:0000256" key="5">
    <source>
        <dbReference type="ARBA" id="ARBA00023002"/>
    </source>
</evidence>
<dbReference type="AlphaFoldDB" id="A0A1Y1X5N2"/>
<dbReference type="Proteomes" id="UP000193498">
    <property type="component" value="Unassembled WGS sequence"/>
</dbReference>
<dbReference type="InterPro" id="IPR002226">
    <property type="entry name" value="Catalase_haem_BS"/>
</dbReference>
<evidence type="ECO:0000259" key="15">
    <source>
        <dbReference type="SMART" id="SM01060"/>
    </source>
</evidence>
<proteinExistence type="inferred from homology"/>
<dbReference type="InterPro" id="IPR024711">
    <property type="entry name" value="Catalase_clade1/3"/>
</dbReference>
<dbReference type="InterPro" id="IPR040333">
    <property type="entry name" value="Catalase_3"/>
</dbReference>
<evidence type="ECO:0000256" key="11">
    <source>
        <dbReference type="PIRSR" id="PIRSR038928-2"/>
    </source>
</evidence>
<evidence type="ECO:0000313" key="17">
    <source>
        <dbReference type="Proteomes" id="UP000193498"/>
    </source>
</evidence>
<dbReference type="Pfam" id="PF00199">
    <property type="entry name" value="Catalase"/>
    <property type="match status" value="1"/>
</dbReference>
<dbReference type="PANTHER" id="PTHR11465:SF9">
    <property type="entry name" value="CATALASE"/>
    <property type="match status" value="1"/>
</dbReference>
<keyword evidence="3 11" id="KW-0349">Heme</keyword>
<dbReference type="PRINTS" id="PR00067">
    <property type="entry name" value="CATALASE"/>
</dbReference>
<dbReference type="SMART" id="SM01060">
    <property type="entry name" value="Catalase"/>
    <property type="match status" value="1"/>
</dbReference>
<dbReference type="InParanoid" id="A0A1Y1X5N2"/>
<dbReference type="GO" id="GO:0005777">
    <property type="term" value="C:peroxisome"/>
    <property type="evidence" value="ECO:0007669"/>
    <property type="project" value="TreeGrafter"/>
</dbReference>
<gene>
    <name evidence="16" type="ORF">K493DRAFT_362040</name>
</gene>
<dbReference type="GO" id="GO:0042744">
    <property type="term" value="P:hydrogen peroxide catabolic process"/>
    <property type="evidence" value="ECO:0007669"/>
    <property type="project" value="UniProtKB-KW"/>
</dbReference>
<evidence type="ECO:0000256" key="7">
    <source>
        <dbReference type="ARBA" id="ARBA00023324"/>
    </source>
</evidence>
<feature type="active site" evidence="10">
    <location>
        <position position="49"/>
    </location>
</feature>
<evidence type="ECO:0000256" key="4">
    <source>
        <dbReference type="ARBA" id="ARBA00022723"/>
    </source>
</evidence>